<gene>
    <name evidence="2" type="ORF">SNEC2469_LOCUS6040</name>
</gene>
<feature type="non-terminal residue" evidence="2">
    <location>
        <position position="1"/>
    </location>
</feature>
<dbReference type="Proteomes" id="UP000601435">
    <property type="component" value="Unassembled WGS sequence"/>
</dbReference>
<comment type="caution">
    <text evidence="2">The sequence shown here is derived from an EMBL/GenBank/DDBJ whole genome shotgun (WGS) entry which is preliminary data.</text>
</comment>
<organism evidence="2 3">
    <name type="scientific">Symbiodinium necroappetens</name>
    <dbReference type="NCBI Taxonomy" id="1628268"/>
    <lineage>
        <taxon>Eukaryota</taxon>
        <taxon>Sar</taxon>
        <taxon>Alveolata</taxon>
        <taxon>Dinophyceae</taxon>
        <taxon>Suessiales</taxon>
        <taxon>Symbiodiniaceae</taxon>
        <taxon>Symbiodinium</taxon>
    </lineage>
</organism>
<keyword evidence="3" id="KW-1185">Reference proteome</keyword>
<feature type="transmembrane region" description="Helical" evidence="1">
    <location>
        <begin position="314"/>
        <end position="340"/>
    </location>
</feature>
<dbReference type="OrthoDB" id="433432at2759"/>
<feature type="transmembrane region" description="Helical" evidence="1">
    <location>
        <begin position="105"/>
        <end position="131"/>
    </location>
</feature>
<keyword evidence="1" id="KW-0472">Membrane</keyword>
<evidence type="ECO:0000313" key="2">
    <source>
        <dbReference type="EMBL" id="CAE7262437.1"/>
    </source>
</evidence>
<keyword evidence="1" id="KW-0812">Transmembrane</keyword>
<protein>
    <submittedName>
        <fullName evidence="2">Uncharacterized protein</fullName>
    </submittedName>
</protein>
<evidence type="ECO:0000256" key="1">
    <source>
        <dbReference type="SAM" id="Phobius"/>
    </source>
</evidence>
<name>A0A812MMQ3_9DINO</name>
<feature type="transmembrane region" description="Helical" evidence="1">
    <location>
        <begin position="276"/>
        <end position="294"/>
    </location>
</feature>
<feature type="non-terminal residue" evidence="2">
    <location>
        <position position="477"/>
    </location>
</feature>
<dbReference type="EMBL" id="CAJNJA010010786">
    <property type="protein sequence ID" value="CAE7262437.1"/>
    <property type="molecule type" value="Genomic_DNA"/>
</dbReference>
<accession>A0A812MMQ3</accession>
<proteinExistence type="predicted"/>
<sequence>GGLPFPGLDAVTSALPSPGPQQRALPTLKKPDVVRPRNSSIWRLLLCEGTASVCPLQIITPARLVVMERFMRAVPFWQPLREKEILPTAESDLEDEMMSKRSRDAVLGALLLIGVAVAMAQFFAAVGNCVAERTASKKPVASSRNACVLTDDEGFSEAEPMLKAPEKESAGMLTGFYEYELSLGLGKSTVYYVLHNGFLLAGASVTWDGSWRDLEGSQTSVREPIGELEPAAQQLGARVRKKALNSPPDFLLAKFLRSVVIQSNLVICRRNALPRMLMMMLAVVVGSKTMWASVRVVGLGQLGTAPATALAKVLMSWCMMNNMMLGSAGIVWEAIGLWLVASLSETRLLRPCWPSTFLGTFAAPFRTLVLRRTSGLSTCSSCVDWPEGAKPMGANDLVCLELVEANRTSKWRLMWYWGVILASKSARRFVEQIWNMLTSAWATSILASSDCIFTASVLQLAACAEDDRIQQRGRVLK</sequence>
<keyword evidence="1" id="KW-1133">Transmembrane helix</keyword>
<dbReference type="AlphaFoldDB" id="A0A812MMQ3"/>
<evidence type="ECO:0000313" key="3">
    <source>
        <dbReference type="Proteomes" id="UP000601435"/>
    </source>
</evidence>
<reference evidence="2" key="1">
    <citation type="submission" date="2021-02" db="EMBL/GenBank/DDBJ databases">
        <authorList>
            <person name="Dougan E. K."/>
            <person name="Rhodes N."/>
            <person name="Thang M."/>
            <person name="Chan C."/>
        </authorList>
    </citation>
    <scope>NUCLEOTIDE SEQUENCE</scope>
</reference>